<dbReference type="InterPro" id="IPR032675">
    <property type="entry name" value="LRR_dom_sf"/>
</dbReference>
<evidence type="ECO:0000256" key="10">
    <source>
        <dbReference type="ARBA" id="ARBA00022741"/>
    </source>
</evidence>
<dbReference type="PANTHER" id="PTHR48005:SF16">
    <property type="entry name" value="MDIS1-INTERACTING RECEPTOR LIKE KINASE 2-LIKE ISOFORM X1"/>
    <property type="match status" value="1"/>
</dbReference>
<dbReference type="InterPro" id="IPR001611">
    <property type="entry name" value="Leu-rich_rpt"/>
</dbReference>
<evidence type="ECO:0000256" key="8">
    <source>
        <dbReference type="ARBA" id="ARBA00022729"/>
    </source>
</evidence>
<protein>
    <recommendedName>
        <fullName evidence="2">non-specific serine/threonine protein kinase</fullName>
        <ecNumber evidence="2">2.7.11.1</ecNumber>
    </recommendedName>
</protein>
<comment type="subcellular location">
    <subcellularLocation>
        <location evidence="1">Membrane</location>
        <topology evidence="1">Single-pass type I membrane protein</topology>
    </subcellularLocation>
</comment>
<evidence type="ECO:0000256" key="7">
    <source>
        <dbReference type="ARBA" id="ARBA00022692"/>
    </source>
</evidence>
<evidence type="ECO:0000256" key="2">
    <source>
        <dbReference type="ARBA" id="ARBA00012513"/>
    </source>
</evidence>
<dbReference type="EC" id="2.7.11.1" evidence="2"/>
<keyword evidence="16" id="KW-0325">Glycoprotein</keyword>
<reference evidence="23 24" key="1">
    <citation type="submission" date="2025-04" db="UniProtKB">
        <authorList>
            <consortium name="RefSeq"/>
        </authorList>
    </citation>
    <scope>IDENTIFICATION</scope>
    <source>
        <strain evidence="23 24">OHB3-1</strain>
    </source>
</reference>
<dbReference type="OrthoDB" id="676979at2759"/>
<keyword evidence="5" id="KW-0433">Leucine-rich repeat</keyword>
<dbReference type="Pfam" id="PF00560">
    <property type="entry name" value="LRR_1"/>
    <property type="match status" value="3"/>
</dbReference>
<dbReference type="InterPro" id="IPR017441">
    <property type="entry name" value="Protein_kinase_ATP_BS"/>
</dbReference>
<feature type="binding site" evidence="19">
    <location>
        <position position="357"/>
    </location>
    <ligand>
        <name>ATP</name>
        <dbReference type="ChEBI" id="CHEBI:30616"/>
    </ligand>
</feature>
<dbReference type="GO" id="GO:0005524">
    <property type="term" value="F:ATP binding"/>
    <property type="evidence" value="ECO:0007669"/>
    <property type="project" value="UniProtKB-UniRule"/>
</dbReference>
<organism evidence="22 23">
    <name type="scientific">Momordica charantia</name>
    <name type="common">Bitter gourd</name>
    <name type="synonym">Balsam pear</name>
    <dbReference type="NCBI Taxonomy" id="3673"/>
    <lineage>
        <taxon>Eukaryota</taxon>
        <taxon>Viridiplantae</taxon>
        <taxon>Streptophyta</taxon>
        <taxon>Embryophyta</taxon>
        <taxon>Tracheophyta</taxon>
        <taxon>Spermatophyta</taxon>
        <taxon>Magnoliopsida</taxon>
        <taxon>eudicotyledons</taxon>
        <taxon>Gunneridae</taxon>
        <taxon>Pentapetalae</taxon>
        <taxon>rosids</taxon>
        <taxon>fabids</taxon>
        <taxon>Cucurbitales</taxon>
        <taxon>Cucurbitaceae</taxon>
        <taxon>Momordiceae</taxon>
        <taxon>Momordica</taxon>
    </lineage>
</organism>
<dbReference type="RefSeq" id="XP_022133653.1">
    <property type="nucleotide sequence ID" value="XM_022277961.1"/>
</dbReference>
<evidence type="ECO:0000256" key="5">
    <source>
        <dbReference type="ARBA" id="ARBA00022614"/>
    </source>
</evidence>
<feature type="signal peptide" evidence="20">
    <location>
        <begin position="1"/>
        <end position="16"/>
    </location>
</feature>
<comment type="catalytic activity">
    <reaction evidence="18">
        <text>L-seryl-[protein] + ATP = O-phospho-L-seryl-[protein] + ADP + H(+)</text>
        <dbReference type="Rhea" id="RHEA:17989"/>
        <dbReference type="Rhea" id="RHEA-COMP:9863"/>
        <dbReference type="Rhea" id="RHEA-COMP:11604"/>
        <dbReference type="ChEBI" id="CHEBI:15378"/>
        <dbReference type="ChEBI" id="CHEBI:29999"/>
        <dbReference type="ChEBI" id="CHEBI:30616"/>
        <dbReference type="ChEBI" id="CHEBI:83421"/>
        <dbReference type="ChEBI" id="CHEBI:456216"/>
        <dbReference type="EC" id="2.7.11.1"/>
    </reaction>
</comment>
<evidence type="ECO:0000256" key="16">
    <source>
        <dbReference type="ARBA" id="ARBA00023180"/>
    </source>
</evidence>
<evidence type="ECO:0000313" key="24">
    <source>
        <dbReference type="RefSeq" id="XP_022133654.1"/>
    </source>
</evidence>
<dbReference type="Gene3D" id="3.30.200.20">
    <property type="entry name" value="Phosphorylase Kinase, domain 1"/>
    <property type="match status" value="1"/>
</dbReference>
<dbReference type="FunFam" id="1.10.510.10:FF:000479">
    <property type="entry name" value="Leucine-rich repeat receptor-like protein kinase"/>
    <property type="match status" value="1"/>
</dbReference>
<dbReference type="KEGG" id="mcha:111006189"/>
<dbReference type="GeneID" id="111006189"/>
<keyword evidence="4" id="KW-0597">Phosphoprotein</keyword>
<keyword evidence="10 19" id="KW-0547">Nucleotide-binding</keyword>
<evidence type="ECO:0000256" key="20">
    <source>
        <dbReference type="SAM" id="SignalP"/>
    </source>
</evidence>
<keyword evidence="8 20" id="KW-0732">Signal</keyword>
<evidence type="ECO:0000313" key="23">
    <source>
        <dbReference type="RefSeq" id="XP_022133653.1"/>
    </source>
</evidence>
<feature type="chain" id="PRO_5044638354" description="non-specific serine/threonine protein kinase" evidence="20">
    <location>
        <begin position="17"/>
        <end position="619"/>
    </location>
</feature>
<gene>
    <name evidence="23 24" type="primary">LOC111006189</name>
</gene>
<keyword evidence="11" id="KW-0418">Kinase</keyword>
<dbReference type="InterPro" id="IPR000719">
    <property type="entry name" value="Prot_kinase_dom"/>
</dbReference>
<dbReference type="InterPro" id="IPR051420">
    <property type="entry name" value="Ser_Thr_Kinases_DiverseReg"/>
</dbReference>
<accession>A0A6J1BZR1</accession>
<dbReference type="Gene3D" id="3.80.10.10">
    <property type="entry name" value="Ribonuclease Inhibitor"/>
    <property type="match status" value="1"/>
</dbReference>
<evidence type="ECO:0000313" key="22">
    <source>
        <dbReference type="Proteomes" id="UP000504603"/>
    </source>
</evidence>
<evidence type="ECO:0000256" key="14">
    <source>
        <dbReference type="ARBA" id="ARBA00023136"/>
    </source>
</evidence>
<dbReference type="SUPFAM" id="SSF56112">
    <property type="entry name" value="Protein kinase-like (PK-like)"/>
    <property type="match status" value="1"/>
</dbReference>
<dbReference type="InterPro" id="IPR008266">
    <property type="entry name" value="Tyr_kinase_AS"/>
</dbReference>
<evidence type="ECO:0000256" key="11">
    <source>
        <dbReference type="ARBA" id="ARBA00022777"/>
    </source>
</evidence>
<keyword evidence="9" id="KW-0677">Repeat</keyword>
<evidence type="ECO:0000256" key="6">
    <source>
        <dbReference type="ARBA" id="ARBA00022679"/>
    </source>
</evidence>
<keyword evidence="6" id="KW-0808">Transferase</keyword>
<feature type="domain" description="Protein kinase" evidence="21">
    <location>
        <begin position="329"/>
        <end position="604"/>
    </location>
</feature>
<sequence>MLTGTIPSTIAGLANLLFLDLSQNQLGGVIPPEIGNLTYLTHLWVSYNNLNASLPSTLWDLHQLSLLDLSHNYFNDHLISQGIGSLKSLEYFYAQNNTLIGPIPSSIFHLTNLIELNLASNKFSRSILIPHIGQNLVYLNLSSNMLTGPIPFTLFDIVYVNNLYKQVKIDLSHNSFNGQLPITLDLSYAPSVSMDISYNKLIGTFPNFLIALGKANLSYNFLQGMVSDQFLNKFDISVVMGNNKVCGNHPQLHPCHSHSHNQMLKILLPSLSLFLLCFACSILAHHRMTKKNTTGHEKKSDHEHGNIFSIWDYNGKIAYEDIIEATEDFHIKYCIGTGGYGSVYRAVLPSGKVVALKKLHTHEAQQTTLFNSFQKEVEMLKEIRHKNIVKLHGYCLHNRCMFLIYQYMERGSLFLALSNDSEAEELDWNKRLSIIIRVAHALAYIHHHCIKPIIHRDVTTSNILLDSKLEAFLSDFGIARLLELESSYHTTVGGTCGYIAPELAYTTVVTEKCDVYSFGVVALEIIMGKHPGELLNSLWSKSVPPIAIKDLLDSRLRSPLITAGAAQNIVLTLTLAFACLHPNPKTRPTMHHVTEKFSTRKTHLEEFPFNEISIQKLLR</sequence>
<keyword evidence="22" id="KW-1185">Reference proteome</keyword>
<dbReference type="FunFam" id="3.80.10.10:FF:000383">
    <property type="entry name" value="Leucine-rich repeat receptor protein kinase EMS1"/>
    <property type="match status" value="1"/>
</dbReference>
<dbReference type="PROSITE" id="PS50011">
    <property type="entry name" value="PROTEIN_KINASE_DOM"/>
    <property type="match status" value="1"/>
</dbReference>
<comment type="catalytic activity">
    <reaction evidence="17">
        <text>L-threonyl-[protein] + ATP = O-phospho-L-threonyl-[protein] + ADP + H(+)</text>
        <dbReference type="Rhea" id="RHEA:46608"/>
        <dbReference type="Rhea" id="RHEA-COMP:11060"/>
        <dbReference type="Rhea" id="RHEA-COMP:11605"/>
        <dbReference type="ChEBI" id="CHEBI:15378"/>
        <dbReference type="ChEBI" id="CHEBI:30013"/>
        <dbReference type="ChEBI" id="CHEBI:30616"/>
        <dbReference type="ChEBI" id="CHEBI:61977"/>
        <dbReference type="ChEBI" id="CHEBI:456216"/>
        <dbReference type="EC" id="2.7.11.1"/>
    </reaction>
</comment>
<keyword evidence="15" id="KW-0675">Receptor</keyword>
<dbReference type="Pfam" id="PF00069">
    <property type="entry name" value="Pkinase"/>
    <property type="match status" value="1"/>
</dbReference>
<evidence type="ECO:0000256" key="13">
    <source>
        <dbReference type="ARBA" id="ARBA00022989"/>
    </source>
</evidence>
<evidence type="ECO:0000256" key="18">
    <source>
        <dbReference type="ARBA" id="ARBA00048679"/>
    </source>
</evidence>
<keyword evidence="3" id="KW-0723">Serine/threonine-protein kinase</keyword>
<dbReference type="SUPFAM" id="SSF52058">
    <property type="entry name" value="L domain-like"/>
    <property type="match status" value="1"/>
</dbReference>
<evidence type="ECO:0000256" key="19">
    <source>
        <dbReference type="PROSITE-ProRule" id="PRU10141"/>
    </source>
</evidence>
<keyword evidence="13" id="KW-1133">Transmembrane helix</keyword>
<dbReference type="PROSITE" id="PS00109">
    <property type="entry name" value="PROTEIN_KINASE_TYR"/>
    <property type="match status" value="1"/>
</dbReference>
<dbReference type="AlphaFoldDB" id="A0A6J1BZR1"/>
<keyword evidence="14" id="KW-0472">Membrane</keyword>
<dbReference type="RefSeq" id="XP_022133654.1">
    <property type="nucleotide sequence ID" value="XM_022277962.1"/>
</dbReference>
<evidence type="ECO:0000256" key="17">
    <source>
        <dbReference type="ARBA" id="ARBA00047899"/>
    </source>
</evidence>
<evidence type="ECO:0000256" key="4">
    <source>
        <dbReference type="ARBA" id="ARBA00022553"/>
    </source>
</evidence>
<dbReference type="PANTHER" id="PTHR48005">
    <property type="entry name" value="LEUCINE RICH REPEAT KINASE 2"/>
    <property type="match status" value="1"/>
</dbReference>
<evidence type="ECO:0000256" key="9">
    <source>
        <dbReference type="ARBA" id="ARBA00022737"/>
    </source>
</evidence>
<keyword evidence="12 19" id="KW-0067">ATP-binding</keyword>
<evidence type="ECO:0000259" key="21">
    <source>
        <dbReference type="PROSITE" id="PS50011"/>
    </source>
</evidence>
<dbReference type="GO" id="GO:0016020">
    <property type="term" value="C:membrane"/>
    <property type="evidence" value="ECO:0007669"/>
    <property type="project" value="UniProtKB-SubCell"/>
</dbReference>
<keyword evidence="7" id="KW-0812">Transmembrane</keyword>
<dbReference type="FunFam" id="3.30.200.20:FF:000309">
    <property type="entry name" value="Leucine-rich repeat receptor protein kinase MSP1"/>
    <property type="match status" value="1"/>
</dbReference>
<dbReference type="InterPro" id="IPR011009">
    <property type="entry name" value="Kinase-like_dom_sf"/>
</dbReference>
<dbReference type="PROSITE" id="PS00107">
    <property type="entry name" value="PROTEIN_KINASE_ATP"/>
    <property type="match status" value="1"/>
</dbReference>
<name>A0A6J1BZR1_MOMCH</name>
<evidence type="ECO:0000256" key="12">
    <source>
        <dbReference type="ARBA" id="ARBA00022840"/>
    </source>
</evidence>
<dbReference type="Gene3D" id="1.10.510.10">
    <property type="entry name" value="Transferase(Phosphotransferase) domain 1"/>
    <property type="match status" value="1"/>
</dbReference>
<dbReference type="Proteomes" id="UP000504603">
    <property type="component" value="Unplaced"/>
</dbReference>
<dbReference type="GO" id="GO:0004674">
    <property type="term" value="F:protein serine/threonine kinase activity"/>
    <property type="evidence" value="ECO:0007669"/>
    <property type="project" value="UniProtKB-KW"/>
</dbReference>
<proteinExistence type="predicted"/>
<evidence type="ECO:0000256" key="15">
    <source>
        <dbReference type="ARBA" id="ARBA00023170"/>
    </source>
</evidence>
<evidence type="ECO:0000256" key="1">
    <source>
        <dbReference type="ARBA" id="ARBA00004479"/>
    </source>
</evidence>
<evidence type="ECO:0000256" key="3">
    <source>
        <dbReference type="ARBA" id="ARBA00022527"/>
    </source>
</evidence>